<keyword evidence="2" id="KW-0472">Membrane</keyword>
<accession>A0AAV8UVS5</accession>
<keyword evidence="1" id="KW-0175">Coiled coil</keyword>
<name>A0AAV8UVS5_9RHOD</name>
<dbReference type="EMBL" id="JAMWBK010000004">
    <property type="protein sequence ID" value="KAJ8906159.1"/>
    <property type="molecule type" value="Genomic_DNA"/>
</dbReference>
<keyword evidence="2" id="KW-1133">Transmembrane helix</keyword>
<evidence type="ECO:0000256" key="1">
    <source>
        <dbReference type="SAM" id="Coils"/>
    </source>
</evidence>
<sequence>MESGFVIAGFVLKGSTKLKSCGFDRDRRRFRVFKEQKRTATVTSLVCFSPLTAFVAPRRLITFVSVLVTIVATIFGLVARRMRKKLNRDANLLISESSQSDDGRRALAATIQLKNKISDEILEDKNMLNKVLLETQDKAKSADLKVQVLKEDLQLKQKELDSVRYETTPCLPFCYSYNVHLQRIQRITTFPEGYELREETKRSIPPKLRKNVQPGFSGNWRFTTLQSLMERVFSTCLLKTRRSGKSSLPGETEFLLFVPDLMLCMK</sequence>
<feature type="coiled-coil region" evidence="1">
    <location>
        <begin position="139"/>
        <end position="166"/>
    </location>
</feature>
<evidence type="ECO:0000313" key="3">
    <source>
        <dbReference type="EMBL" id="KAJ8906159.1"/>
    </source>
</evidence>
<organism evidence="3 4">
    <name type="scientific">Rhodosorus marinus</name>
    <dbReference type="NCBI Taxonomy" id="101924"/>
    <lineage>
        <taxon>Eukaryota</taxon>
        <taxon>Rhodophyta</taxon>
        <taxon>Stylonematophyceae</taxon>
        <taxon>Stylonematales</taxon>
        <taxon>Stylonemataceae</taxon>
        <taxon>Rhodosorus</taxon>
    </lineage>
</organism>
<reference evidence="3 4" key="1">
    <citation type="journal article" date="2023" name="Nat. Commun.">
        <title>Origin of minicircular mitochondrial genomes in red algae.</title>
        <authorList>
            <person name="Lee Y."/>
            <person name="Cho C.H."/>
            <person name="Lee Y.M."/>
            <person name="Park S.I."/>
            <person name="Yang J.H."/>
            <person name="West J.A."/>
            <person name="Bhattacharya D."/>
            <person name="Yoon H.S."/>
        </authorList>
    </citation>
    <scope>NUCLEOTIDE SEQUENCE [LARGE SCALE GENOMIC DNA]</scope>
    <source>
        <strain evidence="3 4">CCMP1338</strain>
        <tissue evidence="3">Whole cell</tissue>
    </source>
</reference>
<keyword evidence="2" id="KW-0812">Transmembrane</keyword>
<evidence type="ECO:0000313" key="4">
    <source>
        <dbReference type="Proteomes" id="UP001157974"/>
    </source>
</evidence>
<dbReference type="AlphaFoldDB" id="A0AAV8UVS5"/>
<proteinExistence type="predicted"/>
<protein>
    <submittedName>
        <fullName evidence="3">Uncharacterized protein</fullName>
    </submittedName>
</protein>
<keyword evidence="4" id="KW-1185">Reference proteome</keyword>
<feature type="transmembrane region" description="Helical" evidence="2">
    <location>
        <begin position="61"/>
        <end position="79"/>
    </location>
</feature>
<evidence type="ECO:0000256" key="2">
    <source>
        <dbReference type="SAM" id="Phobius"/>
    </source>
</evidence>
<dbReference type="Proteomes" id="UP001157974">
    <property type="component" value="Unassembled WGS sequence"/>
</dbReference>
<comment type="caution">
    <text evidence="3">The sequence shown here is derived from an EMBL/GenBank/DDBJ whole genome shotgun (WGS) entry which is preliminary data.</text>
</comment>
<gene>
    <name evidence="3" type="ORF">NDN08_002654</name>
</gene>